<dbReference type="InterPro" id="IPR011008">
    <property type="entry name" value="Dimeric_a/b-barrel"/>
</dbReference>
<dbReference type="AlphaFoldDB" id="A0A5B1LC15"/>
<dbReference type="InterPro" id="IPR007138">
    <property type="entry name" value="ABM_dom"/>
</dbReference>
<dbReference type="EMBL" id="VUJV01000005">
    <property type="protein sequence ID" value="KAA1417788.1"/>
    <property type="molecule type" value="Genomic_DNA"/>
</dbReference>
<dbReference type="PROSITE" id="PS51725">
    <property type="entry name" value="ABM"/>
    <property type="match status" value="1"/>
</dbReference>
<reference evidence="2 3" key="2">
    <citation type="submission" date="2019-09" db="EMBL/GenBank/DDBJ databases">
        <authorList>
            <person name="Jin C."/>
        </authorList>
    </citation>
    <scope>NUCLEOTIDE SEQUENCE [LARGE SCALE GENOMIC DNA]</scope>
    <source>
        <strain evidence="2 3">BN130099</strain>
    </source>
</reference>
<dbReference type="RefSeq" id="WP_149729357.1">
    <property type="nucleotide sequence ID" value="NZ_VUJV01000005.1"/>
</dbReference>
<feature type="domain" description="ABM" evidence="1">
    <location>
        <begin position="1"/>
        <end position="91"/>
    </location>
</feature>
<protein>
    <submittedName>
        <fullName evidence="2">Antibiotic biosynthesis monooxygenase</fullName>
    </submittedName>
</protein>
<comment type="caution">
    <text evidence="2">The sequence shown here is derived from an EMBL/GenBank/DDBJ whole genome shotgun (WGS) entry which is preliminary data.</text>
</comment>
<keyword evidence="2" id="KW-0560">Oxidoreductase</keyword>
<dbReference type="Proteomes" id="UP000325003">
    <property type="component" value="Unassembled WGS sequence"/>
</dbReference>
<keyword evidence="2" id="KW-0503">Monooxygenase</keyword>
<reference evidence="2 3" key="1">
    <citation type="submission" date="2019-09" db="EMBL/GenBank/DDBJ databases">
        <title>Nocardioides panacisoli sp. nov., isolated from the soil of a ginseng field.</title>
        <authorList>
            <person name="Cho C."/>
        </authorList>
    </citation>
    <scope>NUCLEOTIDE SEQUENCE [LARGE SCALE GENOMIC DNA]</scope>
    <source>
        <strain evidence="2 3">BN130099</strain>
    </source>
</reference>
<dbReference type="Gene3D" id="3.30.70.100">
    <property type="match status" value="1"/>
</dbReference>
<dbReference type="SUPFAM" id="SSF54909">
    <property type="entry name" value="Dimeric alpha+beta barrel"/>
    <property type="match status" value="1"/>
</dbReference>
<evidence type="ECO:0000313" key="3">
    <source>
        <dbReference type="Proteomes" id="UP000325003"/>
    </source>
</evidence>
<keyword evidence="3" id="KW-1185">Reference proteome</keyword>
<proteinExistence type="predicted"/>
<organism evidence="2 3">
    <name type="scientific">Nocardioides humilatus</name>
    <dbReference type="NCBI Taxonomy" id="2607660"/>
    <lineage>
        <taxon>Bacteria</taxon>
        <taxon>Bacillati</taxon>
        <taxon>Actinomycetota</taxon>
        <taxon>Actinomycetes</taxon>
        <taxon>Propionibacteriales</taxon>
        <taxon>Nocardioidaceae</taxon>
        <taxon>Nocardioides</taxon>
    </lineage>
</organism>
<evidence type="ECO:0000259" key="1">
    <source>
        <dbReference type="PROSITE" id="PS51725"/>
    </source>
</evidence>
<evidence type="ECO:0000313" key="2">
    <source>
        <dbReference type="EMBL" id="KAA1417788.1"/>
    </source>
</evidence>
<sequence length="105" mass="11491">MLVVNRFRVSASQEAAFRADLTVAHDVLAARPGYVGGEIGRNLDDPDLWVLTTRWESVGAYRRALSSYDVKLSAVPILSRALDEPSAYEVVEPDSVLNVAESRAT</sequence>
<accession>A0A5B1LC15</accession>
<gene>
    <name evidence="2" type="ORF">F0U44_15995</name>
</gene>
<dbReference type="Pfam" id="PF03992">
    <property type="entry name" value="ABM"/>
    <property type="match status" value="1"/>
</dbReference>
<name>A0A5B1LC15_9ACTN</name>
<dbReference type="GO" id="GO:0004497">
    <property type="term" value="F:monooxygenase activity"/>
    <property type="evidence" value="ECO:0007669"/>
    <property type="project" value="UniProtKB-KW"/>
</dbReference>